<accession>A0A1B1TDI6</accession>
<reference evidence="1" key="2">
    <citation type="journal article" date="2015" name="ISME J.">
        <title>A new class of marine Euryarchaeota group II from the Mediterranean deep chlorophyll maximum.</title>
        <authorList>
            <person name="Martin-Cuadrado A.B."/>
            <person name="Garcia-Heredia I."/>
            <person name="Molto A.G."/>
            <person name="Lopez-Ubeda R."/>
            <person name="Kimes N."/>
            <person name="Lopez-Garcia P."/>
            <person name="Moreira D."/>
            <person name="Rodriguez-Valera F."/>
        </authorList>
    </citation>
    <scope>NUCLEOTIDE SEQUENCE</scope>
</reference>
<sequence length="364" mass="42482">MRFFGREISDESLISGIKKRWLTSNCGLILDSKRIFHPVWRVDSILFDDFLSGIERRSGLSLGRRLAHASSESEEWISIVSNNSFPKGRNPERWKNTRLDWLERGIGNFELLDDDDETRFLVKYPLNGPLCSGVFTANWERATGKRHRFRWNHNNVESLILMISEDDMKIPQPSKISLPWFYEKPIVSQSDDLDFWESLEVESGKFWSIMGRRFAMINQDLILRFEDYFLPYLEEIHEGRKDSFIWVGVDKKRSLLWTIFSDTIREIFYNQKHHILISGNTDWVYVSKRHLERQGLGKIDSVSSIDEFGGIEISFSSCYHPAIFSGIMSGCWERANGRSAKCNFSYGKNSNTIRLVSMNEICLD</sequence>
<dbReference type="AlphaFoldDB" id="A0A1B1TDI6"/>
<reference evidence="1" key="1">
    <citation type="submission" date="2014-11" db="EMBL/GenBank/DDBJ databases">
        <authorList>
            <person name="Zhu J."/>
            <person name="Qi W."/>
            <person name="Song R."/>
        </authorList>
    </citation>
    <scope>NUCLEOTIDE SEQUENCE</scope>
</reference>
<organism evidence="1">
    <name type="scientific">uncultured Poseidoniia archaeon</name>
    <dbReference type="NCBI Taxonomy" id="1697135"/>
    <lineage>
        <taxon>Archaea</taxon>
        <taxon>Methanobacteriati</taxon>
        <taxon>Thermoplasmatota</taxon>
        <taxon>Candidatus Poseidoniia</taxon>
        <taxon>environmental samples</taxon>
    </lineage>
</organism>
<name>A0A1B1TDI6_9ARCH</name>
<proteinExistence type="predicted"/>
<evidence type="ECO:0000313" key="1">
    <source>
        <dbReference type="EMBL" id="ANV80338.1"/>
    </source>
</evidence>
<dbReference type="EMBL" id="KP211884">
    <property type="protein sequence ID" value="ANV80338.1"/>
    <property type="molecule type" value="Genomic_DNA"/>
</dbReference>
<protein>
    <submittedName>
        <fullName evidence="1">Uncharacterized protein</fullName>
    </submittedName>
</protein>